<dbReference type="SUPFAM" id="SSF141868">
    <property type="entry name" value="EAL domain-like"/>
    <property type="match status" value="1"/>
</dbReference>
<evidence type="ECO:0000313" key="4">
    <source>
        <dbReference type="EMBL" id="PSJ40208.1"/>
    </source>
</evidence>
<dbReference type="RefSeq" id="WP_106731306.1">
    <property type="nucleotide sequence ID" value="NZ_PXYG01000014.1"/>
</dbReference>
<dbReference type="NCBIfam" id="TIGR00229">
    <property type="entry name" value="sensory_box"/>
    <property type="match status" value="1"/>
</dbReference>
<dbReference type="SMART" id="SM00052">
    <property type="entry name" value="EAL"/>
    <property type="match status" value="1"/>
</dbReference>
<dbReference type="OrthoDB" id="197861at2"/>
<dbReference type="Pfam" id="PF13426">
    <property type="entry name" value="PAS_9"/>
    <property type="match status" value="1"/>
</dbReference>
<evidence type="ECO:0000259" key="2">
    <source>
        <dbReference type="PROSITE" id="PS50883"/>
    </source>
</evidence>
<dbReference type="NCBIfam" id="TIGR00254">
    <property type="entry name" value="GGDEF"/>
    <property type="match status" value="1"/>
</dbReference>
<dbReference type="SUPFAM" id="SSF55073">
    <property type="entry name" value="Nucleotide cyclase"/>
    <property type="match status" value="1"/>
</dbReference>
<gene>
    <name evidence="4" type="ORF">C7H85_19110</name>
</gene>
<feature type="domain" description="PAC" evidence="1">
    <location>
        <begin position="102"/>
        <end position="154"/>
    </location>
</feature>
<proteinExistence type="predicted"/>
<accession>A0A2P7QQG5</accession>
<sequence length="585" mass="66311">MDQRDLLWATSAELQQACPDSLRELAITSIALTRQIMHYTREGIVVMDARGRVIGVNPAFCRLSELDAERIHGCHITSINHDLHERRYYRQIWHQLQQLGYWQGEVQHHTREGRLATHWLMLHLLKDHRGRVSHIIGILDDISRLKQSEEKLSYLAHHDVLTGTANRTFLLSWFNKIKNALGEREQLALLFIDLDRFKPINDSFGHGVGDQVLKTLAQRLLAQIGPNEMVARIGGDEFVMVWQGPISEQTLLAKAEQLLEQLEEPVEVGDYELSVGASVGVSLYPEHGLEIETLLRYADTAMYEAKTFSSAKVCLFNSGQFARLEQQHRLAGECRQALELGQLFLEYQPKLELRTNRMLSLEALLRWRHPQLGVLYPEQFLPAAKDAGLLCRLADWVFTEAARQLRTWRSQGSWQGQISINLSGLELEQHKAGQLLALIRQQGIRPASFILELRSDFIMRRSESLQGALGAFRAAGMAVFLDNVGEGRLNFSKLRQLPIDGIKIDRSLLSDHFDPVDQSIIRSLLLMCQTLGLEVVACGVETAEQMHFLREHGCGAVQGQLLAAPMMPGQVVLFHRHLASRPLVH</sequence>
<evidence type="ECO:0000259" key="3">
    <source>
        <dbReference type="PROSITE" id="PS50887"/>
    </source>
</evidence>
<dbReference type="PANTHER" id="PTHR44757">
    <property type="entry name" value="DIGUANYLATE CYCLASE DGCP"/>
    <property type="match status" value="1"/>
</dbReference>
<dbReference type="SUPFAM" id="SSF55785">
    <property type="entry name" value="PYP-like sensor domain (PAS domain)"/>
    <property type="match status" value="1"/>
</dbReference>
<dbReference type="InterPro" id="IPR043128">
    <property type="entry name" value="Rev_trsase/Diguanyl_cyclase"/>
</dbReference>
<evidence type="ECO:0000259" key="1">
    <source>
        <dbReference type="PROSITE" id="PS50113"/>
    </source>
</evidence>
<comment type="caution">
    <text evidence="4">The sequence shown here is derived from an EMBL/GenBank/DDBJ whole genome shotgun (WGS) entry which is preliminary data.</text>
</comment>
<dbReference type="Proteomes" id="UP000240243">
    <property type="component" value="Unassembled WGS sequence"/>
</dbReference>
<name>A0A2P7QQG5_9GAMM</name>
<dbReference type="InterPro" id="IPR029787">
    <property type="entry name" value="Nucleotide_cyclase"/>
</dbReference>
<dbReference type="SMART" id="SM00267">
    <property type="entry name" value="GGDEF"/>
    <property type="match status" value="1"/>
</dbReference>
<reference evidence="4 5" key="1">
    <citation type="submission" date="2018-03" db="EMBL/GenBank/DDBJ databases">
        <title>The draft genome of Zobellella sp. 59N8.</title>
        <authorList>
            <person name="Liu L."/>
            <person name="Li L."/>
            <person name="Zhang X."/>
            <person name="Liang L."/>
            <person name="Wang T."/>
        </authorList>
    </citation>
    <scope>NUCLEOTIDE SEQUENCE [LARGE SCALE GENOMIC DNA]</scope>
    <source>
        <strain evidence="4 5">59N8</strain>
    </source>
</reference>
<dbReference type="PROSITE" id="PS50113">
    <property type="entry name" value="PAC"/>
    <property type="match status" value="1"/>
</dbReference>
<dbReference type="CDD" id="cd01948">
    <property type="entry name" value="EAL"/>
    <property type="match status" value="1"/>
</dbReference>
<dbReference type="PANTHER" id="PTHR44757:SF2">
    <property type="entry name" value="BIOFILM ARCHITECTURE MAINTENANCE PROTEIN MBAA"/>
    <property type="match status" value="1"/>
</dbReference>
<dbReference type="Gene3D" id="3.20.20.450">
    <property type="entry name" value="EAL domain"/>
    <property type="match status" value="1"/>
</dbReference>
<dbReference type="EMBL" id="PXYG01000014">
    <property type="protein sequence ID" value="PSJ40208.1"/>
    <property type="molecule type" value="Genomic_DNA"/>
</dbReference>
<dbReference type="InterPro" id="IPR000160">
    <property type="entry name" value="GGDEF_dom"/>
</dbReference>
<dbReference type="InterPro" id="IPR035919">
    <property type="entry name" value="EAL_sf"/>
</dbReference>
<protein>
    <submittedName>
        <fullName evidence="4">PAS domain S-box protein</fullName>
    </submittedName>
</protein>
<dbReference type="CDD" id="cd01949">
    <property type="entry name" value="GGDEF"/>
    <property type="match status" value="1"/>
</dbReference>
<dbReference type="Pfam" id="PF00990">
    <property type="entry name" value="GGDEF"/>
    <property type="match status" value="1"/>
</dbReference>
<feature type="domain" description="EAL" evidence="2">
    <location>
        <begin position="327"/>
        <end position="579"/>
    </location>
</feature>
<dbReference type="Pfam" id="PF00563">
    <property type="entry name" value="EAL"/>
    <property type="match status" value="1"/>
</dbReference>
<dbReference type="PROSITE" id="PS50883">
    <property type="entry name" value="EAL"/>
    <property type="match status" value="1"/>
</dbReference>
<organism evidence="4 5">
    <name type="scientific">Zobellella endophytica</name>
    <dbReference type="NCBI Taxonomy" id="2116700"/>
    <lineage>
        <taxon>Bacteria</taxon>
        <taxon>Pseudomonadati</taxon>
        <taxon>Pseudomonadota</taxon>
        <taxon>Gammaproteobacteria</taxon>
        <taxon>Aeromonadales</taxon>
        <taxon>Aeromonadaceae</taxon>
        <taxon>Zobellella</taxon>
    </lineage>
</organism>
<dbReference type="InterPro" id="IPR000014">
    <property type="entry name" value="PAS"/>
</dbReference>
<dbReference type="InterPro" id="IPR052155">
    <property type="entry name" value="Biofilm_reg_signaling"/>
</dbReference>
<dbReference type="CDD" id="cd00130">
    <property type="entry name" value="PAS"/>
    <property type="match status" value="1"/>
</dbReference>
<keyword evidence="5" id="KW-1185">Reference proteome</keyword>
<dbReference type="InterPro" id="IPR000700">
    <property type="entry name" value="PAS-assoc_C"/>
</dbReference>
<evidence type="ECO:0000313" key="5">
    <source>
        <dbReference type="Proteomes" id="UP000240243"/>
    </source>
</evidence>
<dbReference type="SMART" id="SM00091">
    <property type="entry name" value="PAS"/>
    <property type="match status" value="1"/>
</dbReference>
<dbReference type="PROSITE" id="PS50887">
    <property type="entry name" value="GGDEF"/>
    <property type="match status" value="1"/>
</dbReference>
<dbReference type="InterPro" id="IPR035965">
    <property type="entry name" value="PAS-like_dom_sf"/>
</dbReference>
<dbReference type="AlphaFoldDB" id="A0A2P7QQG5"/>
<dbReference type="InterPro" id="IPR001633">
    <property type="entry name" value="EAL_dom"/>
</dbReference>
<feature type="domain" description="GGDEF" evidence="3">
    <location>
        <begin position="185"/>
        <end position="318"/>
    </location>
</feature>
<dbReference type="Gene3D" id="3.30.450.20">
    <property type="entry name" value="PAS domain"/>
    <property type="match status" value="1"/>
</dbReference>
<dbReference type="Gene3D" id="3.30.70.270">
    <property type="match status" value="1"/>
</dbReference>